<evidence type="ECO:0000313" key="7">
    <source>
        <dbReference type="Proteomes" id="UP000095284"/>
    </source>
</evidence>
<organism evidence="7 9">
    <name type="scientific">Bursaphelenchus xylophilus</name>
    <name type="common">Pinewood nematode worm</name>
    <name type="synonym">Aphelenchoides xylophilus</name>
    <dbReference type="NCBI Taxonomy" id="6326"/>
    <lineage>
        <taxon>Eukaryota</taxon>
        <taxon>Metazoa</taxon>
        <taxon>Ecdysozoa</taxon>
        <taxon>Nematoda</taxon>
        <taxon>Chromadorea</taxon>
        <taxon>Rhabditida</taxon>
        <taxon>Tylenchina</taxon>
        <taxon>Tylenchomorpha</taxon>
        <taxon>Aphelenchoidea</taxon>
        <taxon>Aphelenchoididae</taxon>
        <taxon>Bursaphelenchus</taxon>
    </lineage>
</organism>
<name>A0A1I7RSG2_BURXY</name>
<proteinExistence type="inferred from homology"/>
<reference evidence="6" key="2">
    <citation type="submission" date="2020-08" db="EMBL/GenBank/DDBJ databases">
        <authorList>
            <person name="Kikuchi T."/>
        </authorList>
    </citation>
    <scope>NUCLEOTIDE SEQUENCE</scope>
    <source>
        <strain evidence="5">Ka4C1</strain>
    </source>
</reference>
<dbReference type="GO" id="GO:0043565">
    <property type="term" value="F:sequence-specific DNA binding"/>
    <property type="evidence" value="ECO:0007669"/>
    <property type="project" value="TreeGrafter"/>
</dbReference>
<evidence type="ECO:0000256" key="4">
    <source>
        <dbReference type="SAM" id="MobiDB-lite"/>
    </source>
</evidence>
<dbReference type="PANTHER" id="PTHR13213:SF2">
    <property type="entry name" value="MYB-BINDING PROTEIN 1A"/>
    <property type="match status" value="1"/>
</dbReference>
<dbReference type="AlphaFoldDB" id="A0A1I7RSG2"/>
<feature type="region of interest" description="Disordered" evidence="4">
    <location>
        <begin position="571"/>
        <end position="605"/>
    </location>
</feature>
<evidence type="ECO:0000313" key="6">
    <source>
        <dbReference type="EMBL" id="CAG9122973.1"/>
    </source>
</evidence>
<reference evidence="9" key="1">
    <citation type="submission" date="2016-11" db="UniProtKB">
        <authorList>
            <consortium name="WormBaseParasite"/>
        </authorList>
    </citation>
    <scope>IDENTIFICATION</scope>
</reference>
<dbReference type="InterPro" id="IPR007015">
    <property type="entry name" value="DNA_pol_V/MYBBP1A"/>
</dbReference>
<keyword evidence="8" id="KW-1185">Reference proteome</keyword>
<gene>
    <name evidence="5" type="ORF">BXYJ_LOCUS11780</name>
</gene>
<evidence type="ECO:0000313" key="9">
    <source>
        <dbReference type="WBParaSite" id="BXY_0366600.1"/>
    </source>
</evidence>
<comment type="similarity">
    <text evidence="2">Belongs to the MYBBP1A family.</text>
</comment>
<feature type="compositionally biased region" description="Acidic residues" evidence="4">
    <location>
        <begin position="580"/>
        <end position="605"/>
    </location>
</feature>
<accession>A0A1I7RSG2</accession>
<dbReference type="OrthoDB" id="342531at2759"/>
<protein>
    <submittedName>
        <fullName evidence="5">(pine wood nematode) hypothetical protein</fullName>
    </submittedName>
</protein>
<dbReference type="GO" id="GO:0003714">
    <property type="term" value="F:transcription corepressor activity"/>
    <property type="evidence" value="ECO:0007669"/>
    <property type="project" value="TreeGrafter"/>
</dbReference>
<dbReference type="GO" id="GO:0005730">
    <property type="term" value="C:nucleolus"/>
    <property type="evidence" value="ECO:0007669"/>
    <property type="project" value="InterPro"/>
</dbReference>
<dbReference type="EMBL" id="CAJFDI010000005">
    <property type="protein sequence ID" value="CAD5231684.1"/>
    <property type="molecule type" value="Genomic_DNA"/>
</dbReference>
<dbReference type="GO" id="GO:0003723">
    <property type="term" value="F:RNA binding"/>
    <property type="evidence" value="ECO:0007669"/>
    <property type="project" value="TreeGrafter"/>
</dbReference>
<evidence type="ECO:0000313" key="5">
    <source>
        <dbReference type="EMBL" id="CAD5231684.1"/>
    </source>
</evidence>
<dbReference type="Pfam" id="PF04931">
    <property type="entry name" value="DNA_pol_phi"/>
    <property type="match status" value="2"/>
</dbReference>
<dbReference type="Proteomes" id="UP000095284">
    <property type="component" value="Unplaced"/>
</dbReference>
<dbReference type="SUPFAM" id="SSF48371">
    <property type="entry name" value="ARM repeat"/>
    <property type="match status" value="1"/>
</dbReference>
<evidence type="ECO:0000256" key="1">
    <source>
        <dbReference type="ARBA" id="ARBA00004123"/>
    </source>
</evidence>
<dbReference type="PANTHER" id="PTHR13213">
    <property type="entry name" value="MYB-BINDING PROTEIN 1A FAMILY MEMBER"/>
    <property type="match status" value="1"/>
</dbReference>
<evidence type="ECO:0000256" key="3">
    <source>
        <dbReference type="ARBA" id="ARBA00023242"/>
    </source>
</evidence>
<dbReference type="WBParaSite" id="BXY_0366600.1">
    <property type="protein sequence ID" value="BXY_0366600.1"/>
    <property type="gene ID" value="BXY_0366600"/>
</dbReference>
<dbReference type="eggNOG" id="KOG1926">
    <property type="taxonomic scope" value="Eukaryota"/>
</dbReference>
<keyword evidence="3" id="KW-0539">Nucleus</keyword>
<sequence length="949" mass="107771">MTGKVERPTDQKFLSNFYELADFNPNKRLRAAENLLKDAELEKYKVYVLDRLLKGLASGKTAARFGFSAFLTVFVDQVKGFEFDEMKKKIGELLPFTDEKDVENAVGRHFAYTSLENKLLKLAPYLAFSVVDAITSKAKSLEESRFKKLIYPSVKGSLNVELEKISLEGLLFLISFSQIFPDTIKETKSFLNKKVALRPIVYERILELLKLMDVSHKSYFCKELLIFSKKFDRFESVLNEVVLKFVLDGDECKSSERYFILCKELFGVEEFGSSELSTILSTNFLLKCRKYSHRTEPSYRGHHLLISEALEAFKQRTEQGVFSSSDILVMIERIDNVESGDFDTKVGASVRITEVLVSKLDGHDLEGFAKRVSIAESWSYKRLIPAFGGAESSVKKSILKSFLCVHERSIQRFNVGCSLLEQIFKIKKHIHVSAKEEDTQIILDVTDSKAEGIKEKSLLFMAASLKYLGKIAESDEIATEYLNDAREVVLLAKSLKNKTALMDIFFSIVSRVNRIHKILVCYSIGQLGEVLDYECSDFIINTIGKGANELEGDSDDDDDRDFKPITEEERQQVLDKWAKEEEEDETDGSEEEDDEDEEEEIDETLVSDMKKALGKYAFTGESDEDIEMDDAEIEDLDKALGAALKKNSKKGRRESDENLSVFRNKCFDILIVFFTNAKPDVIVKSMTALAELITTFDTPEDEKLLPKIEGVLEAVHGRKKEVADSEVVEEVWKQIIEECVANVRSVKGRRLLGDIFSLLLTFAADHQKLSLPETIRTRVFELVEAKAEEESADVKATLQEILEIILSKYPAYLVDVFPRIAELLVKQTPEKSADLLKLITFACRKDVLKMDEGCHGLKLISTVIPTLEKFYSDLSLLKVNVFSKTVVFLYKFLVSATEKQKEKLKKSGLKKVANSEDFKARAIKLNRDIQQECRCKVSVCIQRLESALN</sequence>
<dbReference type="Proteomes" id="UP000582659">
    <property type="component" value="Unassembled WGS sequence"/>
</dbReference>
<evidence type="ECO:0000256" key="2">
    <source>
        <dbReference type="ARBA" id="ARBA00006809"/>
    </source>
</evidence>
<dbReference type="InterPro" id="IPR016024">
    <property type="entry name" value="ARM-type_fold"/>
</dbReference>
<evidence type="ECO:0000313" key="8">
    <source>
        <dbReference type="Proteomes" id="UP000659654"/>
    </source>
</evidence>
<comment type="subcellular location">
    <subcellularLocation>
        <location evidence="1">Nucleus</location>
    </subcellularLocation>
</comment>
<dbReference type="EMBL" id="CAJFCV020000005">
    <property type="protein sequence ID" value="CAG9122973.1"/>
    <property type="molecule type" value="Genomic_DNA"/>
</dbReference>
<dbReference type="Proteomes" id="UP000659654">
    <property type="component" value="Unassembled WGS sequence"/>
</dbReference>